<dbReference type="InParanoid" id="A0A3R7F8P7"/>
<evidence type="ECO:0000313" key="1">
    <source>
        <dbReference type="EMBL" id="KAG5447130.1"/>
    </source>
</evidence>
<accession>A0A3R7F8P7</accession>
<evidence type="ECO:0000313" key="2">
    <source>
        <dbReference type="Proteomes" id="UP000286415"/>
    </source>
</evidence>
<reference evidence="1 2" key="1">
    <citation type="journal article" date="2018" name="Biotechnol. Adv.">
        <title>Improved genomic resources and new bioinformatic workflow for the carcinogenic parasite Clonorchis sinensis: Biotechnological implications.</title>
        <authorList>
            <person name="Wang D."/>
            <person name="Korhonen P.K."/>
            <person name="Gasser R.B."/>
            <person name="Young N.D."/>
        </authorList>
    </citation>
    <scope>NUCLEOTIDE SEQUENCE [LARGE SCALE GENOMIC DNA]</scope>
    <source>
        <strain evidence="1">Cs-k2</strain>
    </source>
</reference>
<dbReference type="EMBL" id="NIRI02000042">
    <property type="protein sequence ID" value="KAG5447130.1"/>
    <property type="molecule type" value="Genomic_DNA"/>
</dbReference>
<reference evidence="1 2" key="2">
    <citation type="journal article" date="2021" name="Genomics">
        <title>High-quality reference genome for Clonorchis sinensis.</title>
        <authorList>
            <person name="Young N.D."/>
            <person name="Stroehlein A.J."/>
            <person name="Kinkar L."/>
            <person name="Wang T."/>
            <person name="Sohn W.M."/>
            <person name="Chang B.C.H."/>
            <person name="Kaur P."/>
            <person name="Weisz D."/>
            <person name="Dudchenko O."/>
            <person name="Aiden E.L."/>
            <person name="Korhonen P.K."/>
            <person name="Gasser R.B."/>
        </authorList>
    </citation>
    <scope>NUCLEOTIDE SEQUENCE [LARGE SCALE GENOMIC DNA]</scope>
    <source>
        <strain evidence="1">Cs-k2</strain>
    </source>
</reference>
<keyword evidence="2" id="KW-1185">Reference proteome</keyword>
<protein>
    <submittedName>
        <fullName evidence="1">Uncharacterized protein</fullName>
    </submittedName>
</protein>
<organism evidence="1 2">
    <name type="scientific">Clonorchis sinensis</name>
    <name type="common">Chinese liver fluke</name>
    <dbReference type="NCBI Taxonomy" id="79923"/>
    <lineage>
        <taxon>Eukaryota</taxon>
        <taxon>Metazoa</taxon>
        <taxon>Spiralia</taxon>
        <taxon>Lophotrochozoa</taxon>
        <taxon>Platyhelminthes</taxon>
        <taxon>Trematoda</taxon>
        <taxon>Digenea</taxon>
        <taxon>Opisthorchiida</taxon>
        <taxon>Opisthorchiata</taxon>
        <taxon>Opisthorchiidae</taxon>
        <taxon>Clonorchis</taxon>
    </lineage>
</organism>
<comment type="caution">
    <text evidence="1">The sequence shown here is derived from an EMBL/GenBank/DDBJ whole genome shotgun (WGS) entry which is preliminary data.</text>
</comment>
<name>A0A3R7F8P7_CLOSI</name>
<dbReference type="AlphaFoldDB" id="A0A3R7F8P7"/>
<proteinExistence type="predicted"/>
<gene>
    <name evidence="1" type="ORF">CSKR_110891</name>
</gene>
<sequence>MCQPPKCLTTCPTCINGRQREQQKSSEVTMTVTKTGSFNSRMFSVISHDVATTQQSTWNVGRFTCEVHGCTWVELLSASKDRQEDNQAPQTDLLALKPGSKRALAGVKENQCHATRKNHVVWDTLWLPSLDRGSREAKVPFEPRTFWSQTATAVGTPNRSARRLCRSLLTGSSVVRTRPQHLHRSNLGLVNLAVPQP</sequence>
<dbReference type="Proteomes" id="UP000286415">
    <property type="component" value="Unassembled WGS sequence"/>
</dbReference>